<dbReference type="Pfam" id="PF13439">
    <property type="entry name" value="Glyco_transf_4"/>
    <property type="match status" value="1"/>
</dbReference>
<gene>
    <name evidence="4" type="ORF">H7U12_00375</name>
</gene>
<evidence type="ECO:0000259" key="2">
    <source>
        <dbReference type="Pfam" id="PF00534"/>
    </source>
</evidence>
<keyword evidence="1" id="KW-0808">Transferase</keyword>
<accession>A0ABR6VLI3</accession>
<dbReference type="InterPro" id="IPR028098">
    <property type="entry name" value="Glyco_trans_4-like_N"/>
</dbReference>
<feature type="domain" description="Glycosyltransferase subfamily 4-like N-terminal" evidence="3">
    <location>
        <begin position="93"/>
        <end position="166"/>
    </location>
</feature>
<dbReference type="Proteomes" id="UP000659698">
    <property type="component" value="Unassembled WGS sequence"/>
</dbReference>
<dbReference type="CDD" id="cd03809">
    <property type="entry name" value="GT4_MtfB-like"/>
    <property type="match status" value="1"/>
</dbReference>
<evidence type="ECO:0000313" key="5">
    <source>
        <dbReference type="Proteomes" id="UP000659698"/>
    </source>
</evidence>
<feature type="domain" description="Glycosyl transferase family 1" evidence="2">
    <location>
        <begin position="188"/>
        <end position="346"/>
    </location>
</feature>
<evidence type="ECO:0000256" key="1">
    <source>
        <dbReference type="ARBA" id="ARBA00022679"/>
    </source>
</evidence>
<dbReference type="RefSeq" id="WP_186631164.1">
    <property type="nucleotide sequence ID" value="NZ_JACOAF010000001.1"/>
</dbReference>
<dbReference type="InterPro" id="IPR001296">
    <property type="entry name" value="Glyco_trans_1"/>
</dbReference>
<organism evidence="4 5">
    <name type="scientific">Rufibacter sediminis</name>
    <dbReference type="NCBI Taxonomy" id="2762756"/>
    <lineage>
        <taxon>Bacteria</taxon>
        <taxon>Pseudomonadati</taxon>
        <taxon>Bacteroidota</taxon>
        <taxon>Cytophagia</taxon>
        <taxon>Cytophagales</taxon>
        <taxon>Hymenobacteraceae</taxon>
        <taxon>Rufibacter</taxon>
    </lineage>
</organism>
<dbReference type="PANTHER" id="PTHR46401">
    <property type="entry name" value="GLYCOSYLTRANSFERASE WBBK-RELATED"/>
    <property type="match status" value="1"/>
</dbReference>
<comment type="caution">
    <text evidence="4">The sequence shown here is derived from an EMBL/GenBank/DDBJ whole genome shotgun (WGS) entry which is preliminary data.</text>
</comment>
<dbReference type="Pfam" id="PF00534">
    <property type="entry name" value="Glycos_transf_1"/>
    <property type="match status" value="1"/>
</dbReference>
<keyword evidence="5" id="KW-1185">Reference proteome</keyword>
<evidence type="ECO:0000313" key="4">
    <source>
        <dbReference type="EMBL" id="MBC3538113.1"/>
    </source>
</evidence>
<sequence>MPSLVIDARMVHASGIGVYLKQLLPFLLPSFQVQVLGNPQELTQFAWASAVTVIPVEAPIYSIKEQLALAAKIPVCDIFWSPQYNIPLLPIRARKRVVTIHDTYHLAYRHTLSLAQKVYATVLLRAAVRVSDRVVTVSQFSREELIKYTGCPPAKINVIYNGVNTSLFKTSDSPQLEHTLRAALPKLPARYIIYVGNVKPHKNLITLLKAYAGLPSSLREEYHLVIVGQKEGFITPDEEVPQFLEAQEGLRPFVHFTGFVPDNLLPLLYNYASLSVFPSVYEGFGFPPLESMACGCPVVASTSASIPEVCGEAALYFEALNEKGLRKQLMRVLGDPELRAELVRRGLQQYRHYSWQTSAEQHLQVLKELLAAR</sequence>
<proteinExistence type="predicted"/>
<dbReference type="PANTHER" id="PTHR46401:SF2">
    <property type="entry name" value="GLYCOSYLTRANSFERASE WBBK-RELATED"/>
    <property type="match status" value="1"/>
</dbReference>
<reference evidence="4 5" key="1">
    <citation type="journal article" date="2019" name="Int. J. Syst. Evol. Microbiol.">
        <title>Rufibacter sediminis sp. nov., isolated from freshwater lake sediment.</title>
        <authorList>
            <person name="Qu J.H."/>
            <person name="Zhang L.J."/>
            <person name="Fu Y.H."/>
            <person name="Li H.F."/>
        </authorList>
    </citation>
    <scope>NUCLEOTIDE SEQUENCE [LARGE SCALE GENOMIC DNA]</scope>
    <source>
        <strain evidence="4 5">H-1</strain>
    </source>
</reference>
<protein>
    <submittedName>
        <fullName evidence="4">Glycosyltransferase family 4 protein</fullName>
    </submittedName>
</protein>
<dbReference type="EMBL" id="JACOAF010000001">
    <property type="protein sequence ID" value="MBC3538113.1"/>
    <property type="molecule type" value="Genomic_DNA"/>
</dbReference>
<dbReference type="Gene3D" id="3.40.50.2000">
    <property type="entry name" value="Glycogen Phosphorylase B"/>
    <property type="match status" value="2"/>
</dbReference>
<dbReference type="SUPFAM" id="SSF53756">
    <property type="entry name" value="UDP-Glycosyltransferase/glycogen phosphorylase"/>
    <property type="match status" value="1"/>
</dbReference>
<name>A0ABR6VLI3_9BACT</name>
<evidence type="ECO:0000259" key="3">
    <source>
        <dbReference type="Pfam" id="PF13439"/>
    </source>
</evidence>